<evidence type="ECO:0000256" key="3">
    <source>
        <dbReference type="PROSITE-ProRule" id="PRU00169"/>
    </source>
</evidence>
<dbReference type="PROSITE" id="PS50043">
    <property type="entry name" value="HTH_LUXR_2"/>
    <property type="match status" value="1"/>
</dbReference>
<dbReference type="KEGG" id="abas:ACPOL_4680"/>
<dbReference type="CDD" id="cd17535">
    <property type="entry name" value="REC_NarL-like"/>
    <property type="match status" value="1"/>
</dbReference>
<dbReference type="PANTHER" id="PTHR43214:SF43">
    <property type="entry name" value="TWO-COMPONENT RESPONSE REGULATOR"/>
    <property type="match status" value="1"/>
</dbReference>
<dbReference type="Pfam" id="PF00072">
    <property type="entry name" value="Response_reg"/>
    <property type="match status" value="1"/>
</dbReference>
<dbReference type="PRINTS" id="PR00038">
    <property type="entry name" value="HTHLUXR"/>
</dbReference>
<dbReference type="SUPFAM" id="SSF46894">
    <property type="entry name" value="C-terminal effector domain of the bipartite response regulators"/>
    <property type="match status" value="1"/>
</dbReference>
<evidence type="ECO:0000313" key="7">
    <source>
        <dbReference type="Proteomes" id="UP000253606"/>
    </source>
</evidence>
<dbReference type="InterPro" id="IPR000792">
    <property type="entry name" value="Tscrpt_reg_LuxR_C"/>
</dbReference>
<dbReference type="SUPFAM" id="SSF52172">
    <property type="entry name" value="CheY-like"/>
    <property type="match status" value="1"/>
</dbReference>
<dbReference type="GO" id="GO:0003677">
    <property type="term" value="F:DNA binding"/>
    <property type="evidence" value="ECO:0007669"/>
    <property type="project" value="UniProtKB-KW"/>
</dbReference>
<evidence type="ECO:0000259" key="5">
    <source>
        <dbReference type="PROSITE" id="PS50110"/>
    </source>
</evidence>
<sequence>MFESYAEVEVLNALASGEEALEFLRLNTTDVVLLDLRMPGLSGLDVLRSLKSQQSKVRVLILTSFELDEDIYQAVSAGADGYLLKNTPDEEIIKAVRIVLTGKRHIPDRVAAKLAERMMRTQLTARELEVLELMVKGLTNRQLARVLEVSVHTIRNHVDSILRKLDVSDRTEASTTAIQQGLIRLPD</sequence>
<dbReference type="InterPro" id="IPR011006">
    <property type="entry name" value="CheY-like_superfamily"/>
</dbReference>
<evidence type="ECO:0000256" key="2">
    <source>
        <dbReference type="ARBA" id="ARBA00023125"/>
    </source>
</evidence>
<proteinExistence type="predicted"/>
<feature type="modified residue" description="4-aspartylphosphate" evidence="3">
    <location>
        <position position="35"/>
    </location>
</feature>
<evidence type="ECO:0000259" key="4">
    <source>
        <dbReference type="PROSITE" id="PS50043"/>
    </source>
</evidence>
<dbReference type="InterPro" id="IPR039420">
    <property type="entry name" value="WalR-like"/>
</dbReference>
<accession>A0A2Z5G4Q2</accession>
<keyword evidence="2" id="KW-0238">DNA-binding</keyword>
<keyword evidence="1 3" id="KW-0597">Phosphoprotein</keyword>
<dbReference type="PROSITE" id="PS50110">
    <property type="entry name" value="RESPONSE_REGULATORY"/>
    <property type="match status" value="1"/>
</dbReference>
<gene>
    <name evidence="6" type="ORF">ACPOL_4680</name>
</gene>
<reference evidence="6 7" key="1">
    <citation type="journal article" date="2018" name="Front. Microbiol.">
        <title>Hydrolytic Capabilities as a Key to Environmental Success: Chitinolytic and Cellulolytic Acidobacteria From Acidic Sub-arctic Soils and Boreal Peatlands.</title>
        <authorList>
            <person name="Belova S.E."/>
            <person name="Ravin N.V."/>
            <person name="Pankratov T.A."/>
            <person name="Rakitin A.L."/>
            <person name="Ivanova A.A."/>
            <person name="Beletsky A.V."/>
            <person name="Mardanov A.V."/>
            <person name="Sinninghe Damste J.S."/>
            <person name="Dedysh S.N."/>
        </authorList>
    </citation>
    <scope>NUCLEOTIDE SEQUENCE [LARGE SCALE GENOMIC DNA]</scope>
    <source>
        <strain evidence="6 7">SBC82</strain>
    </source>
</reference>
<evidence type="ECO:0000256" key="1">
    <source>
        <dbReference type="ARBA" id="ARBA00022553"/>
    </source>
</evidence>
<dbReference type="AlphaFoldDB" id="A0A2Z5G4Q2"/>
<keyword evidence="7" id="KW-1185">Reference proteome</keyword>
<dbReference type="PANTHER" id="PTHR43214">
    <property type="entry name" value="TWO-COMPONENT RESPONSE REGULATOR"/>
    <property type="match status" value="1"/>
</dbReference>
<organism evidence="6 7">
    <name type="scientific">Acidisarcina polymorpha</name>
    <dbReference type="NCBI Taxonomy" id="2211140"/>
    <lineage>
        <taxon>Bacteria</taxon>
        <taxon>Pseudomonadati</taxon>
        <taxon>Acidobacteriota</taxon>
        <taxon>Terriglobia</taxon>
        <taxon>Terriglobales</taxon>
        <taxon>Acidobacteriaceae</taxon>
        <taxon>Acidisarcina</taxon>
    </lineage>
</organism>
<protein>
    <submittedName>
        <fullName evidence="6">Two component response regulator</fullName>
    </submittedName>
</protein>
<dbReference type="SMART" id="SM00421">
    <property type="entry name" value="HTH_LUXR"/>
    <property type="match status" value="1"/>
</dbReference>
<dbReference type="Pfam" id="PF00196">
    <property type="entry name" value="GerE"/>
    <property type="match status" value="1"/>
</dbReference>
<dbReference type="EMBL" id="CP030840">
    <property type="protein sequence ID" value="AXC13950.1"/>
    <property type="molecule type" value="Genomic_DNA"/>
</dbReference>
<evidence type="ECO:0000313" key="6">
    <source>
        <dbReference type="EMBL" id="AXC13950.1"/>
    </source>
</evidence>
<dbReference type="InterPro" id="IPR058245">
    <property type="entry name" value="NreC/VraR/RcsB-like_REC"/>
</dbReference>
<dbReference type="InterPro" id="IPR016032">
    <property type="entry name" value="Sig_transdc_resp-reg_C-effctor"/>
</dbReference>
<dbReference type="GO" id="GO:0000160">
    <property type="term" value="P:phosphorelay signal transduction system"/>
    <property type="evidence" value="ECO:0007669"/>
    <property type="project" value="InterPro"/>
</dbReference>
<feature type="domain" description="HTH luxR-type" evidence="4">
    <location>
        <begin position="116"/>
        <end position="181"/>
    </location>
</feature>
<dbReference type="Proteomes" id="UP000253606">
    <property type="component" value="Chromosome"/>
</dbReference>
<dbReference type="GO" id="GO:0006355">
    <property type="term" value="P:regulation of DNA-templated transcription"/>
    <property type="evidence" value="ECO:0007669"/>
    <property type="project" value="InterPro"/>
</dbReference>
<name>A0A2Z5G4Q2_9BACT</name>
<dbReference type="CDD" id="cd06170">
    <property type="entry name" value="LuxR_C_like"/>
    <property type="match status" value="1"/>
</dbReference>
<dbReference type="Gene3D" id="3.40.50.2300">
    <property type="match status" value="1"/>
</dbReference>
<feature type="domain" description="Response regulatory" evidence="5">
    <location>
        <begin position="1"/>
        <end position="100"/>
    </location>
</feature>
<dbReference type="InterPro" id="IPR001789">
    <property type="entry name" value="Sig_transdc_resp-reg_receiver"/>
</dbReference>
<dbReference type="SMART" id="SM00448">
    <property type="entry name" value="REC"/>
    <property type="match status" value="1"/>
</dbReference>